<sequence length="961" mass="102284">MTANRISLAQLERGTPFEQRHIGPDAEAQAKMLAQVGYGSLDELTAAAVPDVIKSTEALNLPDGRSEAEVLTELRSLAERNKVLAPMIGLGYYGTFTPPVILRNVMENPSWYTAYTPYQPEISQGRLEALLNFQTVVADLTGLPTSGASLLDESTAAAEAMSLARRVGKVKGGVFLVDADTLPQTIAVIHTRAEPTGVEVVTADLSDGIPADIAERGVFGVLLQYPGASGAVRDIAPVIEQAHGLGAIVTVAADLLALTLLTPPGELGADIAVGTTQRFGVPMGFGGPHAGYMAVREKFARSLPGRLVGVSVDADGNKAYRLALQTREQHIRREKATSNICTAQVLLAVMAGMYAVYHGPDGLRSIAQRTHRYASLLAEGLKASGVEVVHGAYFDTLTVRVPGRAAAAVAAAREDGVNLYLVDDSHVSVACDETTTRAHVIAVWAAFGVDADVEALDAATVDALPRGLLRTSDYMTHPVFHQYRSETAMLRYLRRLSDRDYALDRGMIPLGSCTMKLNATTEMEPVTWPEFGQIHPFAPVDQAAGYLTLIRELEERLAEVTGYDSVSIQPNAGSQGELAGLLAVRAYHRANGDQQRTVCLIPSSAHGTNAASAVMAGMKVVVVKTSDDGEIDVADLRAKIEQHRDQLSVLMITYPSTHGVFEEHVADICAQVHEAGGQVYVDGANLNALVGLAKPGKFGGDVSHLNLHKTFCIPHGGGGPGVGPVAVRSHLAPYLPNHPLQPTAGPETGVGPISAAPWGSAGILPISWAYVRLMGGEGLKRATQVAVLAANYIAKRLEPHYPVLYTGPAGLVAHECIVDLRPLSKATGVSVDDIAKRLIDYGFHAPTMSFPVAGTLMIEPTESEDLAEIDRFCDAMIAIRGEIERVASGEWPAGDNPLGNAPHTAATLGGEWEHPYSRDEAVFPAGVSIADKYWPPVRRIDGAFGDRNLVCSCPPLDEYDN</sequence>
<evidence type="ECO:0000259" key="10">
    <source>
        <dbReference type="Pfam" id="PF21478"/>
    </source>
</evidence>
<dbReference type="InterPro" id="IPR015422">
    <property type="entry name" value="PyrdxlP-dep_Trfase_small"/>
</dbReference>
<evidence type="ECO:0000256" key="2">
    <source>
        <dbReference type="ARBA" id="ARBA00003788"/>
    </source>
</evidence>
<comment type="subunit">
    <text evidence="4 8">The glycine cleavage system is composed of four proteins: P, T, L and H.</text>
</comment>
<protein>
    <recommendedName>
        <fullName evidence="8">Glycine dehydrogenase (decarboxylating)</fullName>
        <ecNumber evidence="8">1.4.4.2</ecNumber>
    </recommendedName>
    <alternativeName>
        <fullName evidence="8">Glycine cleavage system P-protein</fullName>
    </alternativeName>
    <alternativeName>
        <fullName evidence="8">Glycine decarboxylase</fullName>
    </alternativeName>
    <alternativeName>
        <fullName evidence="8">Glycine dehydrogenase (aminomethyl-transferring)</fullName>
    </alternativeName>
</protein>
<keyword evidence="5 8" id="KW-0663">Pyridoxal phosphate</keyword>
<dbReference type="InterPro" id="IPR015421">
    <property type="entry name" value="PyrdxlP-dep_Trfase_major"/>
</dbReference>
<dbReference type="InterPro" id="IPR003437">
    <property type="entry name" value="GcvP"/>
</dbReference>
<dbReference type="EC" id="1.4.4.2" evidence="8"/>
<keyword evidence="6 8" id="KW-0560">Oxidoreductase</keyword>
<reference evidence="11" key="1">
    <citation type="submission" date="2022-06" db="EMBL/GenBank/DDBJ databases">
        <title>Genome public.</title>
        <authorList>
            <person name="Sun Q."/>
        </authorList>
    </citation>
    <scope>NUCLEOTIDE SEQUENCE</scope>
    <source>
        <strain evidence="11">CWNU-1</strain>
    </source>
</reference>
<dbReference type="CDD" id="cd00613">
    <property type="entry name" value="GDC-P"/>
    <property type="match status" value="2"/>
</dbReference>
<comment type="cofactor">
    <cofactor evidence="1 8">
        <name>pyridoxal 5'-phosphate</name>
        <dbReference type="ChEBI" id="CHEBI:597326"/>
    </cofactor>
</comment>
<dbReference type="EMBL" id="JAMQAW010000005">
    <property type="protein sequence ID" value="MCM2387695.1"/>
    <property type="molecule type" value="Genomic_DNA"/>
</dbReference>
<evidence type="ECO:0000256" key="8">
    <source>
        <dbReference type="HAMAP-Rule" id="MF_00711"/>
    </source>
</evidence>
<dbReference type="PANTHER" id="PTHR11773">
    <property type="entry name" value="GLYCINE DEHYDROGENASE, DECARBOXYLATING"/>
    <property type="match status" value="1"/>
</dbReference>
<dbReference type="Pfam" id="PF21478">
    <property type="entry name" value="GcvP2_C"/>
    <property type="match status" value="1"/>
</dbReference>
<comment type="catalytic activity">
    <reaction evidence="7 8">
        <text>N(6)-[(R)-lipoyl]-L-lysyl-[glycine-cleavage complex H protein] + glycine + H(+) = N(6)-[(R)-S(8)-aminomethyldihydrolipoyl]-L-lysyl-[glycine-cleavage complex H protein] + CO2</text>
        <dbReference type="Rhea" id="RHEA:24304"/>
        <dbReference type="Rhea" id="RHEA-COMP:10494"/>
        <dbReference type="Rhea" id="RHEA-COMP:10495"/>
        <dbReference type="ChEBI" id="CHEBI:15378"/>
        <dbReference type="ChEBI" id="CHEBI:16526"/>
        <dbReference type="ChEBI" id="CHEBI:57305"/>
        <dbReference type="ChEBI" id="CHEBI:83099"/>
        <dbReference type="ChEBI" id="CHEBI:83143"/>
        <dbReference type="EC" id="1.4.4.2"/>
    </reaction>
</comment>
<dbReference type="GO" id="GO:0004375">
    <property type="term" value="F:glycine dehydrogenase (decarboxylating) activity"/>
    <property type="evidence" value="ECO:0007669"/>
    <property type="project" value="UniProtKB-EC"/>
</dbReference>
<dbReference type="Gene3D" id="3.90.1150.10">
    <property type="entry name" value="Aspartate Aminotransferase, domain 1"/>
    <property type="match status" value="2"/>
</dbReference>
<dbReference type="HAMAP" id="MF_00711">
    <property type="entry name" value="GcvP"/>
    <property type="match status" value="1"/>
</dbReference>
<dbReference type="NCBIfam" id="TIGR00461">
    <property type="entry name" value="gcvP"/>
    <property type="match status" value="1"/>
</dbReference>
<feature type="domain" description="Glycine dehydrogenase C-terminal" evidence="10">
    <location>
        <begin position="782"/>
        <end position="903"/>
    </location>
</feature>
<name>A0ABT0UHW7_9ACTN</name>
<dbReference type="NCBIfam" id="NF001696">
    <property type="entry name" value="PRK00451.1"/>
    <property type="match status" value="1"/>
</dbReference>
<keyword evidence="12" id="KW-1185">Reference proteome</keyword>
<evidence type="ECO:0000256" key="5">
    <source>
        <dbReference type="ARBA" id="ARBA00022898"/>
    </source>
</evidence>
<evidence type="ECO:0000259" key="9">
    <source>
        <dbReference type="Pfam" id="PF02347"/>
    </source>
</evidence>
<evidence type="ECO:0000256" key="7">
    <source>
        <dbReference type="ARBA" id="ARBA00049026"/>
    </source>
</evidence>
<feature type="domain" description="Glycine cleavage system P-protein N-terminal" evidence="9">
    <location>
        <begin position="19"/>
        <end position="447"/>
    </location>
</feature>
<evidence type="ECO:0000313" key="11">
    <source>
        <dbReference type="EMBL" id="MCM2387695.1"/>
    </source>
</evidence>
<dbReference type="RefSeq" id="WP_250918058.1">
    <property type="nucleotide sequence ID" value="NZ_JAMQAW010000005.1"/>
</dbReference>
<dbReference type="Proteomes" id="UP001431429">
    <property type="component" value="Unassembled WGS sequence"/>
</dbReference>
<dbReference type="InterPro" id="IPR049316">
    <property type="entry name" value="GDC-P_C"/>
</dbReference>
<evidence type="ECO:0000256" key="6">
    <source>
        <dbReference type="ARBA" id="ARBA00023002"/>
    </source>
</evidence>
<dbReference type="InterPro" id="IPR049315">
    <property type="entry name" value="GDC-P_N"/>
</dbReference>
<comment type="similarity">
    <text evidence="3 8">Belongs to the GcvP family.</text>
</comment>
<proteinExistence type="inferred from homology"/>
<dbReference type="PANTHER" id="PTHR11773:SF1">
    <property type="entry name" value="GLYCINE DEHYDROGENASE (DECARBOXYLATING), MITOCHONDRIAL"/>
    <property type="match status" value="1"/>
</dbReference>
<organism evidence="11 12">
    <name type="scientific">Streptomyces albipurpureus</name>
    <dbReference type="NCBI Taxonomy" id="2897419"/>
    <lineage>
        <taxon>Bacteria</taxon>
        <taxon>Bacillati</taxon>
        <taxon>Actinomycetota</taxon>
        <taxon>Actinomycetes</taxon>
        <taxon>Kitasatosporales</taxon>
        <taxon>Streptomycetaceae</taxon>
        <taxon>Streptomyces</taxon>
    </lineage>
</organism>
<dbReference type="Pfam" id="PF02347">
    <property type="entry name" value="GDC-P"/>
    <property type="match status" value="2"/>
</dbReference>
<gene>
    <name evidence="8 11" type="primary">gcvP</name>
    <name evidence="11" type="ORF">NBG84_05120</name>
</gene>
<accession>A0ABT0UHW7</accession>
<comment type="function">
    <text evidence="2 8">The glycine cleavage system catalyzes the degradation of glycine. The P protein binds the alpha-amino group of glycine through its pyridoxal phosphate cofactor; CO(2) is released and the remaining methylamine moiety is then transferred to the lipoamide cofactor of the H protein.</text>
</comment>
<dbReference type="SUPFAM" id="SSF53383">
    <property type="entry name" value="PLP-dependent transferases"/>
    <property type="match status" value="2"/>
</dbReference>
<feature type="domain" description="Glycine cleavage system P-protein N-terminal" evidence="9">
    <location>
        <begin position="453"/>
        <end position="736"/>
    </location>
</feature>
<evidence type="ECO:0000256" key="1">
    <source>
        <dbReference type="ARBA" id="ARBA00001933"/>
    </source>
</evidence>
<dbReference type="InterPro" id="IPR015424">
    <property type="entry name" value="PyrdxlP-dep_Trfase"/>
</dbReference>
<dbReference type="Gene3D" id="3.40.640.10">
    <property type="entry name" value="Type I PLP-dependent aspartate aminotransferase-like (Major domain)"/>
    <property type="match status" value="2"/>
</dbReference>
<dbReference type="InterPro" id="IPR020581">
    <property type="entry name" value="GDC_P"/>
</dbReference>
<evidence type="ECO:0000256" key="4">
    <source>
        <dbReference type="ARBA" id="ARBA00011690"/>
    </source>
</evidence>
<evidence type="ECO:0000313" key="12">
    <source>
        <dbReference type="Proteomes" id="UP001431429"/>
    </source>
</evidence>
<feature type="modified residue" description="N6-(pyridoxal phosphate)lysine" evidence="8">
    <location>
        <position position="709"/>
    </location>
</feature>
<dbReference type="NCBIfam" id="NF003346">
    <property type="entry name" value="PRK04366.1"/>
    <property type="match status" value="1"/>
</dbReference>
<comment type="caution">
    <text evidence="11">The sequence shown here is derived from an EMBL/GenBank/DDBJ whole genome shotgun (WGS) entry which is preliminary data.</text>
</comment>
<evidence type="ECO:0000256" key="3">
    <source>
        <dbReference type="ARBA" id="ARBA00010756"/>
    </source>
</evidence>